<organism evidence="1 2">
    <name type="scientific">Adineta ricciae</name>
    <name type="common">Rotifer</name>
    <dbReference type="NCBI Taxonomy" id="249248"/>
    <lineage>
        <taxon>Eukaryota</taxon>
        <taxon>Metazoa</taxon>
        <taxon>Spiralia</taxon>
        <taxon>Gnathifera</taxon>
        <taxon>Rotifera</taxon>
        <taxon>Eurotatoria</taxon>
        <taxon>Bdelloidea</taxon>
        <taxon>Adinetida</taxon>
        <taxon>Adinetidae</taxon>
        <taxon>Adineta</taxon>
    </lineage>
</organism>
<dbReference type="EMBL" id="CAJNOR010001619">
    <property type="protein sequence ID" value="CAF1173399.1"/>
    <property type="molecule type" value="Genomic_DNA"/>
</dbReference>
<dbReference type="AlphaFoldDB" id="A0A814UKC4"/>
<accession>A0A814UKC4</accession>
<comment type="caution">
    <text evidence="1">The sequence shown here is derived from an EMBL/GenBank/DDBJ whole genome shotgun (WGS) entry which is preliminary data.</text>
</comment>
<name>A0A814UKC4_ADIRI</name>
<evidence type="ECO:0000313" key="2">
    <source>
        <dbReference type="Proteomes" id="UP000663828"/>
    </source>
</evidence>
<evidence type="ECO:0000313" key="1">
    <source>
        <dbReference type="EMBL" id="CAF1173399.1"/>
    </source>
</evidence>
<sequence length="373" mass="43762">MTDYKCEETSSSCSKFQSAICLHCQRRLCVEHIIEHSERNSSSDGGDELSNEVKRTLKDIKDKAQQSRAAHNNQLIELNQWREDNLKKINQIYDHELQLINLREHILLSFHHYLLMQLEEGARLPLERLKIQQNLNTGILHHIQQTLGNIQQDMKHLKWNFNQFSNSIKHSQSPSTLLPVQMPTRQDDQIMFIKQQQHQKMPKKRIQPAVPLIVRFSQINSVTENIFAIDAYVRRHSLKLVTIVNAYLTACHEKLSGDEKLAVLNTYVSVVQRYLNERETNADVLIGIQTFFYNNVFEDVEKNGIMLFLLQFFLKYKCIDYHLILNWYNGIERNDYEGFEQAQQLASPFLQSLFTSGKITTSYFYLRFFCIGS</sequence>
<reference evidence="1" key="1">
    <citation type="submission" date="2021-02" db="EMBL/GenBank/DDBJ databases">
        <authorList>
            <person name="Nowell W R."/>
        </authorList>
    </citation>
    <scope>NUCLEOTIDE SEQUENCE</scope>
</reference>
<proteinExistence type="predicted"/>
<dbReference type="Proteomes" id="UP000663828">
    <property type="component" value="Unassembled WGS sequence"/>
</dbReference>
<gene>
    <name evidence="1" type="ORF">XAT740_LOCUS22162</name>
</gene>
<protein>
    <submittedName>
        <fullName evidence="1">Uncharacterized protein</fullName>
    </submittedName>
</protein>
<dbReference type="Gene3D" id="1.25.40.180">
    <property type="match status" value="1"/>
</dbReference>
<keyword evidence="2" id="KW-1185">Reference proteome</keyword>